<reference evidence="10 11" key="1">
    <citation type="submission" date="2019-08" db="EMBL/GenBank/DDBJ databases">
        <title>The genome of the soybean aphid Biotype 1, its phylome, world population structure and adaptation to the North American continent.</title>
        <authorList>
            <person name="Giordano R."/>
            <person name="Donthu R.K."/>
            <person name="Hernandez A.G."/>
            <person name="Wright C.L."/>
            <person name="Zimin A.V."/>
        </authorList>
    </citation>
    <scope>NUCLEOTIDE SEQUENCE [LARGE SCALE GENOMIC DNA]</scope>
    <source>
        <tissue evidence="10">Whole aphids</tissue>
    </source>
</reference>
<dbReference type="SUPFAM" id="SSF48452">
    <property type="entry name" value="TPR-like"/>
    <property type="match status" value="1"/>
</dbReference>
<comment type="caution">
    <text evidence="10">The sequence shown here is derived from an EMBL/GenBank/DDBJ whole genome shotgun (WGS) entry which is preliminary data.</text>
</comment>
<dbReference type="PANTHER" id="PTHR13768">
    <property type="entry name" value="SOLUBLE NSF ATTACHMENT PROTEIN SNAP"/>
    <property type="match status" value="1"/>
</dbReference>
<dbReference type="GO" id="GO:0005774">
    <property type="term" value="C:vacuolar membrane"/>
    <property type="evidence" value="ECO:0007669"/>
    <property type="project" value="TreeGrafter"/>
</dbReference>
<evidence type="ECO:0000256" key="6">
    <source>
        <dbReference type="ARBA" id="ARBA00023136"/>
    </source>
</evidence>
<dbReference type="GO" id="GO:0016192">
    <property type="term" value="P:vesicle-mediated transport"/>
    <property type="evidence" value="ECO:0007669"/>
    <property type="project" value="UniProtKB-KW"/>
</dbReference>
<evidence type="ECO:0000256" key="3">
    <source>
        <dbReference type="ARBA" id="ARBA00022448"/>
    </source>
</evidence>
<evidence type="ECO:0000256" key="1">
    <source>
        <dbReference type="ARBA" id="ARBA00004170"/>
    </source>
</evidence>
<evidence type="ECO:0000313" key="10">
    <source>
        <dbReference type="EMBL" id="KAE9532556.1"/>
    </source>
</evidence>
<organism evidence="10 11">
    <name type="scientific">Aphis glycines</name>
    <name type="common">Soybean aphid</name>
    <dbReference type="NCBI Taxonomy" id="307491"/>
    <lineage>
        <taxon>Eukaryota</taxon>
        <taxon>Metazoa</taxon>
        <taxon>Ecdysozoa</taxon>
        <taxon>Arthropoda</taxon>
        <taxon>Hexapoda</taxon>
        <taxon>Insecta</taxon>
        <taxon>Pterygota</taxon>
        <taxon>Neoptera</taxon>
        <taxon>Paraneoptera</taxon>
        <taxon>Hemiptera</taxon>
        <taxon>Sternorrhyncha</taxon>
        <taxon>Aphidomorpha</taxon>
        <taxon>Aphidoidea</taxon>
        <taxon>Aphididae</taxon>
        <taxon>Aphidini</taxon>
        <taxon>Aphis</taxon>
        <taxon>Aphis</taxon>
    </lineage>
</organism>
<dbReference type="GO" id="GO:0019905">
    <property type="term" value="F:syntaxin binding"/>
    <property type="evidence" value="ECO:0007669"/>
    <property type="project" value="TreeGrafter"/>
</dbReference>
<evidence type="ECO:0000256" key="2">
    <source>
        <dbReference type="ARBA" id="ARBA00010050"/>
    </source>
</evidence>
<dbReference type="Pfam" id="PF14938">
    <property type="entry name" value="SNAP"/>
    <property type="match status" value="1"/>
</dbReference>
<evidence type="ECO:0000256" key="9">
    <source>
        <dbReference type="SAM" id="Coils"/>
    </source>
</evidence>
<dbReference type="OrthoDB" id="26569at2759"/>
<dbReference type="GO" id="GO:0005483">
    <property type="term" value="F:soluble NSF attachment protein activity"/>
    <property type="evidence" value="ECO:0007669"/>
    <property type="project" value="TreeGrafter"/>
</dbReference>
<dbReference type="InterPro" id="IPR011990">
    <property type="entry name" value="TPR-like_helical_dom_sf"/>
</dbReference>
<protein>
    <recommendedName>
        <fullName evidence="7">Gamma-soluble NSF attachment protein</fullName>
    </recommendedName>
    <alternativeName>
        <fullName evidence="8">N-ethylmaleimide-sensitive factor attachment protein gamma</fullName>
    </alternativeName>
</protein>
<keyword evidence="3" id="KW-0813">Transport</keyword>
<sequence length="303" mass="33973">MSKDKIQEAKECMDKAAKYLKLSLLKWVPDYDSAADEYMKAATCFRVGKSYKESKECLMKASENYLQNGSLFHAAKCMDQAIIMAKEIGDTSDVFKLAMKASHYYQQHGSSGSASLLLNKAADILQPSDPDSAVKLLKEASNISGTEDSIGQAMEYTHKVARLLVKLNRYEEAENELKRQFDLVTEGGPTSNMGRVAVELFLLQLAKDDYVAAKKVLQEYGMQYCEQAEIYMLDSIINAYSDHDCAQIKKMLNSPFIKHMDVEFAILAKNLADKWIVEPKEQVTNIENEETETASTDFGGKLC</sequence>
<feature type="coiled-coil region" evidence="9">
    <location>
        <begin position="153"/>
        <end position="180"/>
    </location>
</feature>
<comment type="similarity">
    <text evidence="2">Belongs to the SNAP family.</text>
</comment>
<dbReference type="Gene3D" id="1.25.40.10">
    <property type="entry name" value="Tetratricopeptide repeat domain"/>
    <property type="match status" value="1"/>
</dbReference>
<evidence type="ECO:0000313" key="11">
    <source>
        <dbReference type="Proteomes" id="UP000475862"/>
    </source>
</evidence>
<dbReference type="PANTHER" id="PTHR13768:SF2">
    <property type="entry name" value="GAMMA-SOLUBLE NSF ATTACHMENT PROTEIN"/>
    <property type="match status" value="1"/>
</dbReference>
<keyword evidence="9" id="KW-0175">Coiled coil</keyword>
<dbReference type="Proteomes" id="UP000475862">
    <property type="component" value="Unassembled WGS sequence"/>
</dbReference>
<dbReference type="AlphaFoldDB" id="A0A6G0TH96"/>
<evidence type="ECO:0000256" key="7">
    <source>
        <dbReference type="ARBA" id="ARBA00040047"/>
    </source>
</evidence>
<keyword evidence="5" id="KW-0653">Protein transport</keyword>
<gene>
    <name evidence="10" type="ORF">AGLY_009637</name>
</gene>
<name>A0A6G0TH96_APHGL</name>
<proteinExistence type="inferred from homology"/>
<keyword evidence="6" id="KW-0472">Membrane</keyword>
<dbReference type="InterPro" id="IPR000744">
    <property type="entry name" value="NSF_attach"/>
</dbReference>
<accession>A0A6G0TH96</accession>
<dbReference type="GO" id="GO:0031201">
    <property type="term" value="C:SNARE complex"/>
    <property type="evidence" value="ECO:0007669"/>
    <property type="project" value="TreeGrafter"/>
</dbReference>
<dbReference type="GO" id="GO:0006886">
    <property type="term" value="P:intracellular protein transport"/>
    <property type="evidence" value="ECO:0007669"/>
    <property type="project" value="InterPro"/>
</dbReference>
<evidence type="ECO:0000256" key="4">
    <source>
        <dbReference type="ARBA" id="ARBA00022892"/>
    </source>
</evidence>
<keyword evidence="11" id="KW-1185">Reference proteome</keyword>
<evidence type="ECO:0000256" key="8">
    <source>
        <dbReference type="ARBA" id="ARBA00042485"/>
    </source>
</evidence>
<evidence type="ECO:0000256" key="5">
    <source>
        <dbReference type="ARBA" id="ARBA00022927"/>
    </source>
</evidence>
<comment type="subcellular location">
    <subcellularLocation>
        <location evidence="1">Membrane</location>
        <topology evidence="1">Peripheral membrane protein</topology>
    </subcellularLocation>
</comment>
<keyword evidence="4" id="KW-0931">ER-Golgi transport</keyword>
<dbReference type="EMBL" id="VYZN01000038">
    <property type="protein sequence ID" value="KAE9532556.1"/>
    <property type="molecule type" value="Genomic_DNA"/>
</dbReference>